<evidence type="ECO:0000313" key="3">
    <source>
        <dbReference type="Proteomes" id="UP000807785"/>
    </source>
</evidence>
<dbReference type="GO" id="GO:0004519">
    <property type="term" value="F:endonuclease activity"/>
    <property type="evidence" value="ECO:0007669"/>
    <property type="project" value="UniProtKB-KW"/>
</dbReference>
<dbReference type="SUPFAM" id="SSF52980">
    <property type="entry name" value="Restriction endonuclease-like"/>
    <property type="match status" value="1"/>
</dbReference>
<evidence type="ECO:0000259" key="1">
    <source>
        <dbReference type="Pfam" id="PF05685"/>
    </source>
</evidence>
<keyword evidence="2" id="KW-0378">Hydrolase</keyword>
<dbReference type="InterPro" id="IPR012296">
    <property type="entry name" value="Nuclease_put_TT1808"/>
</dbReference>
<dbReference type="PANTHER" id="PTHR36558">
    <property type="entry name" value="GLR1098 PROTEIN"/>
    <property type="match status" value="1"/>
</dbReference>
<evidence type="ECO:0000313" key="2">
    <source>
        <dbReference type="EMBL" id="MBK6973177.1"/>
    </source>
</evidence>
<proteinExistence type="predicted"/>
<gene>
    <name evidence="2" type="ORF">IPH26_09595</name>
</gene>
<sequence length="194" mass="21740">MIDASSAKTYPNAMGEPQIKLPRTFDEFRAWDAAQPGRYEFVGGEVRAMVGATKSHYRVARALTKTLEAHLSGSRCAVYQETVRLRVAENGRLPDVMVTCDERDHADPLVVRYPTFIAEVLSESTGDTDRVEKLAEYCTIDSLQEYLLLDTQTRSAQLHRRRSVGWGQPLTLEGDNVLELVSLDLSCKLATLFD</sequence>
<accession>A0A9D7HKM0</accession>
<keyword evidence="2" id="KW-0255">Endonuclease</keyword>
<comment type="caution">
    <text evidence="2">The sequence shown here is derived from an EMBL/GenBank/DDBJ whole genome shotgun (WGS) entry which is preliminary data.</text>
</comment>
<dbReference type="Pfam" id="PF05685">
    <property type="entry name" value="Uma2"/>
    <property type="match status" value="1"/>
</dbReference>
<reference evidence="2" key="1">
    <citation type="submission" date="2020-10" db="EMBL/GenBank/DDBJ databases">
        <title>Connecting structure to function with the recovery of over 1000 high-quality activated sludge metagenome-assembled genomes encoding full-length rRNA genes using long-read sequencing.</title>
        <authorList>
            <person name="Singleton C.M."/>
            <person name="Petriglieri F."/>
            <person name="Kristensen J.M."/>
            <person name="Kirkegaard R.H."/>
            <person name="Michaelsen T.Y."/>
            <person name="Andersen M.H."/>
            <person name="Karst S.M."/>
            <person name="Dueholm M.S."/>
            <person name="Nielsen P.H."/>
            <person name="Albertsen M."/>
        </authorList>
    </citation>
    <scope>NUCLEOTIDE SEQUENCE</scope>
    <source>
        <strain evidence="2">Bjer_18-Q3-R1-45_BAT3C.347</strain>
    </source>
</reference>
<dbReference type="Proteomes" id="UP000807785">
    <property type="component" value="Unassembled WGS sequence"/>
</dbReference>
<dbReference type="AlphaFoldDB" id="A0A9D7HKM0"/>
<organism evidence="2 3">
    <name type="scientific">Candidatus Methylophosphatis roskildensis</name>
    <dbReference type="NCBI Taxonomy" id="2899263"/>
    <lineage>
        <taxon>Bacteria</taxon>
        <taxon>Pseudomonadati</taxon>
        <taxon>Pseudomonadota</taxon>
        <taxon>Betaproteobacteria</taxon>
        <taxon>Nitrosomonadales</taxon>
        <taxon>Sterolibacteriaceae</taxon>
        <taxon>Candidatus Methylophosphatis</taxon>
    </lineage>
</organism>
<dbReference type="CDD" id="cd06260">
    <property type="entry name" value="DUF820-like"/>
    <property type="match status" value="1"/>
</dbReference>
<dbReference type="PANTHER" id="PTHR36558:SF1">
    <property type="entry name" value="RESTRICTION ENDONUCLEASE DOMAIN-CONTAINING PROTEIN-RELATED"/>
    <property type="match status" value="1"/>
</dbReference>
<dbReference type="InterPro" id="IPR011335">
    <property type="entry name" value="Restrct_endonuc-II-like"/>
</dbReference>
<name>A0A9D7HKM0_9PROT</name>
<protein>
    <submittedName>
        <fullName evidence="2">Uma2 family endonuclease</fullName>
    </submittedName>
</protein>
<dbReference type="InterPro" id="IPR008538">
    <property type="entry name" value="Uma2"/>
</dbReference>
<keyword evidence="2" id="KW-0540">Nuclease</keyword>
<dbReference type="EMBL" id="JADJEV010000003">
    <property type="protein sequence ID" value="MBK6973177.1"/>
    <property type="molecule type" value="Genomic_DNA"/>
</dbReference>
<dbReference type="Gene3D" id="3.90.1570.10">
    <property type="entry name" value="tt1808, chain A"/>
    <property type="match status" value="1"/>
</dbReference>
<feature type="domain" description="Putative restriction endonuclease" evidence="1">
    <location>
        <begin position="25"/>
        <end position="182"/>
    </location>
</feature>